<name>A0AAV4BQX9_9GAST</name>
<feature type="signal peptide" evidence="1">
    <location>
        <begin position="1"/>
        <end position="23"/>
    </location>
</feature>
<reference evidence="2 3" key="1">
    <citation type="journal article" date="2021" name="Elife">
        <title>Chloroplast acquisition without the gene transfer in kleptoplastic sea slugs, Plakobranchus ocellatus.</title>
        <authorList>
            <person name="Maeda T."/>
            <person name="Takahashi S."/>
            <person name="Yoshida T."/>
            <person name="Shimamura S."/>
            <person name="Takaki Y."/>
            <person name="Nagai Y."/>
            <person name="Toyoda A."/>
            <person name="Suzuki Y."/>
            <person name="Arimoto A."/>
            <person name="Ishii H."/>
            <person name="Satoh N."/>
            <person name="Nishiyama T."/>
            <person name="Hasebe M."/>
            <person name="Maruyama T."/>
            <person name="Minagawa J."/>
            <person name="Obokata J."/>
            <person name="Shigenobu S."/>
        </authorList>
    </citation>
    <scope>NUCLEOTIDE SEQUENCE [LARGE SCALE GENOMIC DNA]</scope>
</reference>
<gene>
    <name evidence="2" type="ORF">PoB_004801500</name>
</gene>
<evidence type="ECO:0000256" key="1">
    <source>
        <dbReference type="SAM" id="SignalP"/>
    </source>
</evidence>
<dbReference type="Proteomes" id="UP000735302">
    <property type="component" value="Unassembled WGS sequence"/>
</dbReference>
<proteinExistence type="predicted"/>
<comment type="caution">
    <text evidence="2">The sequence shown here is derived from an EMBL/GenBank/DDBJ whole genome shotgun (WGS) entry which is preliminary data.</text>
</comment>
<protein>
    <submittedName>
        <fullName evidence="2">Uncharacterized protein</fullName>
    </submittedName>
</protein>
<evidence type="ECO:0000313" key="2">
    <source>
        <dbReference type="EMBL" id="GFO21510.1"/>
    </source>
</evidence>
<organism evidence="2 3">
    <name type="scientific">Plakobranchus ocellatus</name>
    <dbReference type="NCBI Taxonomy" id="259542"/>
    <lineage>
        <taxon>Eukaryota</taxon>
        <taxon>Metazoa</taxon>
        <taxon>Spiralia</taxon>
        <taxon>Lophotrochozoa</taxon>
        <taxon>Mollusca</taxon>
        <taxon>Gastropoda</taxon>
        <taxon>Heterobranchia</taxon>
        <taxon>Euthyneura</taxon>
        <taxon>Panpulmonata</taxon>
        <taxon>Sacoglossa</taxon>
        <taxon>Placobranchoidea</taxon>
        <taxon>Plakobranchidae</taxon>
        <taxon>Plakobranchus</taxon>
    </lineage>
</organism>
<keyword evidence="3" id="KW-1185">Reference proteome</keyword>
<accession>A0AAV4BQX9</accession>
<dbReference type="AlphaFoldDB" id="A0AAV4BQX9"/>
<keyword evidence="1" id="KW-0732">Signal</keyword>
<feature type="chain" id="PRO_5043943567" evidence="1">
    <location>
        <begin position="24"/>
        <end position="149"/>
    </location>
</feature>
<sequence>MSYLFNNILHHIFLLLTIDLKIGIIPNDPCESPGLPGFPHQLEIVRSGLEHKIKSGSLPRASQLTGGQGVPGLLSKQARVLPYRETGMRGENLLAFSDVVKHRLEPSDTRLDTQSCPSLSSWILTTQLKCSLTPLDLGIHAQVTSYGWS</sequence>
<evidence type="ECO:0000313" key="3">
    <source>
        <dbReference type="Proteomes" id="UP000735302"/>
    </source>
</evidence>
<dbReference type="EMBL" id="BLXT01005260">
    <property type="protein sequence ID" value="GFO21510.1"/>
    <property type="molecule type" value="Genomic_DNA"/>
</dbReference>